<organism evidence="2 3">
    <name type="scientific">Stylosanthes scabra</name>
    <dbReference type="NCBI Taxonomy" id="79078"/>
    <lineage>
        <taxon>Eukaryota</taxon>
        <taxon>Viridiplantae</taxon>
        <taxon>Streptophyta</taxon>
        <taxon>Embryophyta</taxon>
        <taxon>Tracheophyta</taxon>
        <taxon>Spermatophyta</taxon>
        <taxon>Magnoliopsida</taxon>
        <taxon>eudicotyledons</taxon>
        <taxon>Gunneridae</taxon>
        <taxon>Pentapetalae</taxon>
        <taxon>rosids</taxon>
        <taxon>fabids</taxon>
        <taxon>Fabales</taxon>
        <taxon>Fabaceae</taxon>
        <taxon>Papilionoideae</taxon>
        <taxon>50 kb inversion clade</taxon>
        <taxon>dalbergioids sensu lato</taxon>
        <taxon>Dalbergieae</taxon>
        <taxon>Pterocarpus clade</taxon>
        <taxon>Stylosanthes</taxon>
    </lineage>
</organism>
<reference evidence="2 3" key="1">
    <citation type="journal article" date="2023" name="Plants (Basel)">
        <title>Bridging the Gap: Combining Genomics and Transcriptomics Approaches to Understand Stylosanthes scabra, an Orphan Legume from the Brazilian Caatinga.</title>
        <authorList>
            <person name="Ferreira-Neto J.R.C."/>
            <person name="da Silva M.D."/>
            <person name="Binneck E."/>
            <person name="de Melo N.F."/>
            <person name="da Silva R.H."/>
            <person name="de Melo A.L.T.M."/>
            <person name="Pandolfi V."/>
            <person name="Bustamante F.O."/>
            <person name="Brasileiro-Vidal A.C."/>
            <person name="Benko-Iseppon A.M."/>
        </authorList>
    </citation>
    <scope>NUCLEOTIDE SEQUENCE [LARGE SCALE GENOMIC DNA]</scope>
    <source>
        <tissue evidence="2">Leaves</tissue>
    </source>
</reference>
<evidence type="ECO:0000256" key="1">
    <source>
        <dbReference type="SAM" id="MobiDB-lite"/>
    </source>
</evidence>
<keyword evidence="3" id="KW-1185">Reference proteome</keyword>
<dbReference type="Proteomes" id="UP001341840">
    <property type="component" value="Unassembled WGS sequence"/>
</dbReference>
<proteinExistence type="predicted"/>
<comment type="caution">
    <text evidence="2">The sequence shown here is derived from an EMBL/GenBank/DDBJ whole genome shotgun (WGS) entry which is preliminary data.</text>
</comment>
<accession>A0ABU6QR29</accession>
<feature type="compositionally biased region" description="Basic residues" evidence="1">
    <location>
        <begin position="20"/>
        <end position="41"/>
    </location>
</feature>
<gene>
    <name evidence="2" type="ORF">PIB30_080665</name>
</gene>
<feature type="region of interest" description="Disordered" evidence="1">
    <location>
        <begin position="18"/>
        <end position="43"/>
    </location>
</feature>
<name>A0ABU6QR29_9FABA</name>
<evidence type="ECO:0000313" key="2">
    <source>
        <dbReference type="EMBL" id="MED6114482.1"/>
    </source>
</evidence>
<protein>
    <submittedName>
        <fullName evidence="2">Uncharacterized protein</fullName>
    </submittedName>
</protein>
<dbReference type="EMBL" id="JASCZI010001181">
    <property type="protein sequence ID" value="MED6114482.1"/>
    <property type="molecule type" value="Genomic_DNA"/>
</dbReference>
<evidence type="ECO:0000313" key="3">
    <source>
        <dbReference type="Proteomes" id="UP001341840"/>
    </source>
</evidence>
<sequence>MSEILLGISKLPLASAPDRIKRKKRSPSHHHDHRCHSHHRPISISSTSRLRGYNLASVFPLHRSCNLWRGVFRVVPVAVALTCSSVPVLVRFKPRRGRRFVLQHHFFLALPYSVPYTMAKFDIEDTEAIRQMILANANVAYRSWRSRLHEHYELYNSDEERL</sequence>